<reference evidence="9 10" key="1">
    <citation type="submission" date="2021-02" db="EMBL/GenBank/DDBJ databases">
        <title>Genome assembly of Pseudopithomyces chartarum.</title>
        <authorList>
            <person name="Jauregui R."/>
            <person name="Singh J."/>
            <person name="Voisey C."/>
        </authorList>
    </citation>
    <scope>NUCLEOTIDE SEQUENCE [LARGE SCALE GENOMIC DNA]</scope>
    <source>
        <strain evidence="9 10">AGR01</strain>
    </source>
</reference>
<name>A0AAN6RLL9_9PLEO</name>
<organism evidence="9 10">
    <name type="scientific">Pseudopithomyces chartarum</name>
    <dbReference type="NCBI Taxonomy" id="1892770"/>
    <lineage>
        <taxon>Eukaryota</taxon>
        <taxon>Fungi</taxon>
        <taxon>Dikarya</taxon>
        <taxon>Ascomycota</taxon>
        <taxon>Pezizomycotina</taxon>
        <taxon>Dothideomycetes</taxon>
        <taxon>Pleosporomycetidae</taxon>
        <taxon>Pleosporales</taxon>
        <taxon>Massarineae</taxon>
        <taxon>Didymosphaeriaceae</taxon>
        <taxon>Pseudopithomyces</taxon>
    </lineage>
</organism>
<comment type="subcellular location">
    <subcellularLocation>
        <location evidence="1">Membrane</location>
        <topology evidence="1">Multi-pass membrane protein</topology>
    </subcellularLocation>
</comment>
<dbReference type="EMBL" id="WVTA01000003">
    <property type="protein sequence ID" value="KAK3214824.1"/>
    <property type="molecule type" value="Genomic_DNA"/>
</dbReference>
<feature type="transmembrane region" description="Helical" evidence="7">
    <location>
        <begin position="215"/>
        <end position="238"/>
    </location>
</feature>
<keyword evidence="10" id="KW-1185">Reference proteome</keyword>
<dbReference type="Pfam" id="PF20684">
    <property type="entry name" value="Fung_rhodopsin"/>
    <property type="match status" value="1"/>
</dbReference>
<keyword evidence="2 7" id="KW-0812">Transmembrane</keyword>
<dbReference type="AlphaFoldDB" id="A0AAN6RLL9"/>
<dbReference type="InterPro" id="IPR052337">
    <property type="entry name" value="SAT4-like"/>
</dbReference>
<evidence type="ECO:0000256" key="1">
    <source>
        <dbReference type="ARBA" id="ARBA00004141"/>
    </source>
</evidence>
<keyword evidence="3 7" id="KW-1133">Transmembrane helix</keyword>
<protein>
    <recommendedName>
        <fullName evidence="8">Rhodopsin domain-containing protein</fullName>
    </recommendedName>
</protein>
<feature type="transmembrane region" description="Helical" evidence="7">
    <location>
        <begin position="17"/>
        <end position="38"/>
    </location>
</feature>
<comment type="caution">
    <text evidence="9">The sequence shown here is derived from an EMBL/GenBank/DDBJ whole genome shotgun (WGS) entry which is preliminary data.</text>
</comment>
<accession>A0AAN6RLL9</accession>
<evidence type="ECO:0000256" key="2">
    <source>
        <dbReference type="ARBA" id="ARBA00022692"/>
    </source>
</evidence>
<dbReference type="Proteomes" id="UP001280581">
    <property type="component" value="Unassembled WGS sequence"/>
</dbReference>
<feature type="compositionally biased region" description="Low complexity" evidence="6">
    <location>
        <begin position="380"/>
        <end position="393"/>
    </location>
</feature>
<evidence type="ECO:0000256" key="4">
    <source>
        <dbReference type="ARBA" id="ARBA00023136"/>
    </source>
</evidence>
<evidence type="ECO:0000256" key="6">
    <source>
        <dbReference type="SAM" id="MobiDB-lite"/>
    </source>
</evidence>
<dbReference type="GO" id="GO:0016020">
    <property type="term" value="C:membrane"/>
    <property type="evidence" value="ECO:0007669"/>
    <property type="project" value="UniProtKB-SubCell"/>
</dbReference>
<evidence type="ECO:0000259" key="8">
    <source>
        <dbReference type="Pfam" id="PF20684"/>
    </source>
</evidence>
<feature type="domain" description="Rhodopsin" evidence="8">
    <location>
        <begin position="34"/>
        <end position="282"/>
    </location>
</feature>
<feature type="transmembrane region" description="Helical" evidence="7">
    <location>
        <begin position="50"/>
        <end position="72"/>
    </location>
</feature>
<dbReference type="InterPro" id="IPR049326">
    <property type="entry name" value="Rhodopsin_dom_fungi"/>
</dbReference>
<proteinExistence type="inferred from homology"/>
<comment type="similarity">
    <text evidence="5">Belongs to the SAT4 family.</text>
</comment>
<evidence type="ECO:0000313" key="9">
    <source>
        <dbReference type="EMBL" id="KAK3214824.1"/>
    </source>
</evidence>
<gene>
    <name evidence="9" type="ORF">GRF29_19g1368368</name>
</gene>
<feature type="region of interest" description="Disordered" evidence="6">
    <location>
        <begin position="329"/>
        <end position="418"/>
    </location>
</feature>
<dbReference type="PANTHER" id="PTHR33048:SF47">
    <property type="entry name" value="INTEGRAL MEMBRANE PROTEIN-RELATED"/>
    <property type="match status" value="1"/>
</dbReference>
<feature type="compositionally biased region" description="Basic and acidic residues" evidence="6">
    <location>
        <begin position="365"/>
        <end position="375"/>
    </location>
</feature>
<evidence type="ECO:0000256" key="3">
    <source>
        <dbReference type="ARBA" id="ARBA00022989"/>
    </source>
</evidence>
<keyword evidence="4 7" id="KW-0472">Membrane</keyword>
<evidence type="ECO:0000256" key="7">
    <source>
        <dbReference type="SAM" id="Phobius"/>
    </source>
</evidence>
<feature type="transmembrane region" description="Helical" evidence="7">
    <location>
        <begin position="92"/>
        <end position="112"/>
    </location>
</feature>
<dbReference type="PANTHER" id="PTHR33048">
    <property type="entry name" value="PTH11-LIKE INTEGRAL MEMBRANE PROTEIN (AFU_ORTHOLOGUE AFUA_5G11245)"/>
    <property type="match status" value="1"/>
</dbReference>
<evidence type="ECO:0000256" key="5">
    <source>
        <dbReference type="ARBA" id="ARBA00038359"/>
    </source>
</evidence>
<feature type="transmembrane region" description="Helical" evidence="7">
    <location>
        <begin position="258"/>
        <end position="282"/>
    </location>
</feature>
<sequence>MSTSTEHLPLSNKPETVIGVVTTFVCVSAIAVSLRLFVRGRERLWGYDDLFVVLAAFSCLGGSILACLMPSHGLGKHFWTFSDETKVEYFKLVWASNLAYCLSTTFIKISILTQYLRLFEGRSGLARKATWGIIVFVGLWGLSFGFLALLSCTPIAKNWDFTLPGHCVGWGSKNADEFFATWMAHASSNMCLDTLILSLPIPFMRSLRMSGKTRLGLITLFIMGGVTVSLSIARVIAISIRRLGTVPVFDPSWATPTVYIFSVLELNMAIITASIPIFWPLVTSLALNKILIVNEIEIRTERVDNNGFALADQGKSFAGIGEEEIPNGRASRISVYGKSETDRSRRNKHSPTHSESSDKAVGNDLGHRQSHESQRKLNLSHQSSGRSFSSDSKSGPDGQYHDKYVADWTGPSFDADGRKVNSPSDAVFMTSADRAEIPYDHIRVWEK</sequence>
<evidence type="ECO:0000313" key="10">
    <source>
        <dbReference type="Proteomes" id="UP001280581"/>
    </source>
</evidence>
<feature type="transmembrane region" description="Helical" evidence="7">
    <location>
        <begin position="133"/>
        <end position="156"/>
    </location>
</feature>
<feature type="transmembrane region" description="Helical" evidence="7">
    <location>
        <begin position="182"/>
        <end position="203"/>
    </location>
</feature>